<keyword evidence="12" id="KW-1185">Reference proteome</keyword>
<comment type="function">
    <text evidence="8 9">Essential core component of the TIM22 complex, a complex that mediates the import and insertion of multi-pass transmembrane proteins into the mitochondrial inner membrane. In the TIM22 complex, it constitutes the voltage-activated and signal-gated channel. Forms a twin-pore translocase that uses the membrane potential as external driving force in 2 voltage-dependent steps.</text>
</comment>
<dbReference type="GO" id="GO:0030943">
    <property type="term" value="F:mitochondrion targeting sequence binding"/>
    <property type="evidence" value="ECO:0007669"/>
    <property type="project" value="TreeGrafter"/>
</dbReference>
<evidence type="ECO:0000256" key="3">
    <source>
        <dbReference type="ARBA" id="ARBA00022692"/>
    </source>
</evidence>
<evidence type="ECO:0000313" key="12">
    <source>
        <dbReference type="Proteomes" id="UP000054495"/>
    </source>
</evidence>
<gene>
    <name evidence="11" type="ORF">ANCCEY_13653</name>
</gene>
<keyword evidence="5 9" id="KW-1133">Transmembrane helix</keyword>
<evidence type="ECO:0000256" key="4">
    <source>
        <dbReference type="ARBA" id="ARBA00022792"/>
    </source>
</evidence>
<dbReference type="AlphaFoldDB" id="A0A0D6L705"/>
<dbReference type="InterPro" id="IPR039175">
    <property type="entry name" value="TIM22"/>
</dbReference>
<keyword evidence="9" id="KW-0653">Protein transport</keyword>
<comment type="similarity">
    <text evidence="2 9">Belongs to the Tim17/Tim22/Tim23 family.</text>
</comment>
<evidence type="ECO:0000256" key="2">
    <source>
        <dbReference type="ARBA" id="ARBA00008444"/>
    </source>
</evidence>
<organism evidence="11 12">
    <name type="scientific">Ancylostoma ceylanicum</name>
    <dbReference type="NCBI Taxonomy" id="53326"/>
    <lineage>
        <taxon>Eukaryota</taxon>
        <taxon>Metazoa</taxon>
        <taxon>Ecdysozoa</taxon>
        <taxon>Nematoda</taxon>
        <taxon>Chromadorea</taxon>
        <taxon>Rhabditida</taxon>
        <taxon>Rhabditina</taxon>
        <taxon>Rhabditomorpha</taxon>
        <taxon>Strongyloidea</taxon>
        <taxon>Ancylostomatidae</taxon>
        <taxon>Ancylostomatinae</taxon>
        <taxon>Ancylostoma</taxon>
    </lineage>
</organism>
<dbReference type="Proteomes" id="UP000054495">
    <property type="component" value="Unassembled WGS sequence"/>
</dbReference>
<name>A0A0D6L705_9BILA</name>
<dbReference type="Pfam" id="PF02466">
    <property type="entry name" value="Tim17"/>
    <property type="match status" value="1"/>
</dbReference>
<evidence type="ECO:0000313" key="11">
    <source>
        <dbReference type="EMBL" id="EPB67254.1"/>
    </source>
</evidence>
<evidence type="ECO:0000256" key="9">
    <source>
        <dbReference type="RuleBase" id="RU367038"/>
    </source>
</evidence>
<evidence type="ECO:0000256" key="8">
    <source>
        <dbReference type="ARBA" id="ARBA00024713"/>
    </source>
</evidence>
<comment type="subunit">
    <text evidence="9">Component of the TIM22 complex.</text>
</comment>
<evidence type="ECO:0000256" key="10">
    <source>
        <dbReference type="SAM" id="MobiDB-lite"/>
    </source>
</evidence>
<keyword evidence="6 9" id="KW-0496">Mitochondrion</keyword>
<keyword evidence="9" id="KW-0811">Translocation</keyword>
<evidence type="ECO:0000256" key="7">
    <source>
        <dbReference type="ARBA" id="ARBA00023136"/>
    </source>
</evidence>
<keyword evidence="7 9" id="KW-0472">Membrane</keyword>
<feature type="transmembrane region" description="Helical" evidence="9">
    <location>
        <begin position="141"/>
        <end position="159"/>
    </location>
</feature>
<dbReference type="PANTHER" id="PTHR14110:SF0">
    <property type="entry name" value="MITOCHONDRIAL IMPORT INNER MEMBRANE TRANSLOCASE SUBUNIT TIM22"/>
    <property type="match status" value="1"/>
</dbReference>
<dbReference type="GO" id="GO:0008320">
    <property type="term" value="F:protein transmembrane transporter activity"/>
    <property type="evidence" value="ECO:0007669"/>
    <property type="project" value="UniProtKB-UniRule"/>
</dbReference>
<keyword evidence="4 9" id="KW-0999">Mitochondrion inner membrane</keyword>
<dbReference type="GO" id="GO:0045039">
    <property type="term" value="P:protein insertion into mitochondrial inner membrane"/>
    <property type="evidence" value="ECO:0007669"/>
    <property type="project" value="UniProtKB-UniRule"/>
</dbReference>
<comment type="caution">
    <text evidence="9">Lacks conserved residue(s) required for the propagation of feature annotation.</text>
</comment>
<comment type="subcellular location">
    <subcellularLocation>
        <location evidence="1 9">Mitochondrion inner membrane</location>
        <topology evidence="1 9">Multi-pass membrane protein</topology>
    </subcellularLocation>
</comment>
<reference evidence="11 12" key="1">
    <citation type="submission" date="2013-05" db="EMBL/GenBank/DDBJ databases">
        <title>Draft genome of the parasitic nematode Anyclostoma ceylanicum.</title>
        <authorList>
            <person name="Mitreva M."/>
        </authorList>
    </citation>
    <scope>NUCLEOTIDE SEQUENCE [LARGE SCALE GENOMIC DNA]</scope>
</reference>
<feature type="region of interest" description="Disordered" evidence="10">
    <location>
        <begin position="1"/>
        <end position="24"/>
    </location>
</feature>
<keyword evidence="9" id="KW-0813">Transport</keyword>
<accession>A0A0D6L705</accession>
<dbReference type="EMBL" id="KE125736">
    <property type="protein sequence ID" value="EPB67254.1"/>
    <property type="molecule type" value="Genomic_DNA"/>
</dbReference>
<evidence type="ECO:0000256" key="6">
    <source>
        <dbReference type="ARBA" id="ARBA00023128"/>
    </source>
</evidence>
<dbReference type="PANTHER" id="PTHR14110">
    <property type="entry name" value="MITOCHONDRIAL IMPORT INNER MEMBRANE TRANSLOCASE SUBUNIT TIM22"/>
    <property type="match status" value="1"/>
</dbReference>
<dbReference type="GO" id="GO:0042721">
    <property type="term" value="C:TIM22 mitochondrial import inner membrane insertion complex"/>
    <property type="evidence" value="ECO:0007669"/>
    <property type="project" value="UniProtKB-UniRule"/>
</dbReference>
<proteinExistence type="inferred from homology"/>
<evidence type="ECO:0000256" key="5">
    <source>
        <dbReference type="ARBA" id="ARBA00022989"/>
    </source>
</evidence>
<protein>
    <recommendedName>
        <fullName evidence="9">Mitochondrial import inner membrane translocase subunit TIM22</fullName>
    </recommendedName>
</protein>
<sequence>MSEQDRLENLFGNPFAQPRPSRPPEKEFIYTPSAYLQMIDQMIGSRTRPWNPERTPIRPKQMLTLPEMTREELFISRAMENCAVKSVIAGVLGYGVGVAFGLFTASVDPSLSMVGGDPTKQLTLKETWKEMSSRMKSYGKNFGSIGFMFSAIVGGILGLRAGIKAAVWGAAGFAAFSTLIDHWMRG</sequence>
<keyword evidence="3 9" id="KW-0812">Transmembrane</keyword>
<evidence type="ECO:0000256" key="1">
    <source>
        <dbReference type="ARBA" id="ARBA00004448"/>
    </source>
</evidence>